<comment type="caution">
    <text evidence="1">The sequence shown here is derived from an EMBL/GenBank/DDBJ whole genome shotgun (WGS) entry which is preliminary data.</text>
</comment>
<gene>
    <name evidence="1" type="ORF">DW252_03860</name>
</gene>
<proteinExistence type="predicted"/>
<organism evidence="1 2">
    <name type="scientific">Coprococcus comes</name>
    <dbReference type="NCBI Taxonomy" id="410072"/>
    <lineage>
        <taxon>Bacteria</taxon>
        <taxon>Bacillati</taxon>
        <taxon>Bacillota</taxon>
        <taxon>Clostridia</taxon>
        <taxon>Lachnospirales</taxon>
        <taxon>Lachnospiraceae</taxon>
        <taxon>Coprococcus</taxon>
    </lineage>
</organism>
<evidence type="ECO:0000313" key="2">
    <source>
        <dbReference type="Proteomes" id="UP000286595"/>
    </source>
</evidence>
<protein>
    <submittedName>
        <fullName evidence="1">Uncharacterized protein</fullName>
    </submittedName>
</protein>
<evidence type="ECO:0000313" key="1">
    <source>
        <dbReference type="EMBL" id="RHG62017.1"/>
    </source>
</evidence>
<dbReference type="AlphaFoldDB" id="A0A3R6HVZ6"/>
<sequence length="77" mass="7630">MDTEPEKLADTVSAVDAGFSGAGVQRDAIPLWLGAGAAAHCWGQGATPIGRLRAAAIIGSRTKCLGGLRAAVPSGQG</sequence>
<accession>A0A3R6HVZ6</accession>
<dbReference type="Proteomes" id="UP000286595">
    <property type="component" value="Unassembled WGS sequence"/>
</dbReference>
<reference evidence="1 2" key="1">
    <citation type="submission" date="2018-08" db="EMBL/GenBank/DDBJ databases">
        <title>A genome reference for cultivated species of the human gut microbiota.</title>
        <authorList>
            <person name="Zou Y."/>
            <person name="Xue W."/>
            <person name="Luo G."/>
        </authorList>
    </citation>
    <scope>NUCLEOTIDE SEQUENCE [LARGE SCALE GENOMIC DNA]</scope>
    <source>
        <strain evidence="1 2">AM22-12LB</strain>
    </source>
</reference>
<dbReference type="EMBL" id="QRIM01000003">
    <property type="protein sequence ID" value="RHG62017.1"/>
    <property type="molecule type" value="Genomic_DNA"/>
</dbReference>
<name>A0A3R6HVZ6_9FIRM</name>